<evidence type="ECO:0000313" key="2">
    <source>
        <dbReference type="EMBL" id="EJW04364.1"/>
    </source>
</evidence>
<comment type="caution">
    <text evidence="2">The sequence shown here is derived from an EMBL/GenBank/DDBJ whole genome shotgun (WGS) entry which is preliminary data.</text>
</comment>
<sequence length="358" mass="41916">MYFCSNIGQKPLKPCSKKSFQNKKVQIKASDGCLIFINAFKNCLTKGKIGFDIDYNNILRLKGFPMSDTGPTFYELFYSSCNDSPEQCFEIIKIDESNEQDKHDDKENLSDKSKNPRLKIEDLNKGNYKNEEKLIDSDEKNDENDDNLDLENITPDDKNNDEGDSEDKKNDEDENKNKNNSSNGGDRSDDDSYEKDEDKGPYNDPKTILFDGKNTPKQLKNKNSNFDRLESILDKKDENPLFDRQMDNYLRRHEFDNKHPKSMKNAHRNLKNKNNQKNKDEKQKDYDMRYVHKEIDDAHHFLAENEPNAITSRKHYIPECFVGYNTIEMFLNDPLPNLRKLKHKYCIHDRANIIGNIL</sequence>
<reference evidence="3" key="2">
    <citation type="submission" date="2015-07" db="EMBL/GenBank/DDBJ databases">
        <title>Contrasting host-pathogen interactions and genome evolution in two generalist and specialist microsporidian pathogens of mosquitoes.</title>
        <authorList>
            <consortium name="The Broad Institute Genomics Platform"/>
            <consortium name="The Broad Institute Genome Sequencing Center for Infectious Disease"/>
            <person name="Cuomo C.A."/>
            <person name="Sanscrainte N.D."/>
            <person name="Goldberg J.M."/>
            <person name="Heiman D."/>
            <person name="Young S."/>
            <person name="Zeng Q."/>
            <person name="Becnel J.J."/>
            <person name="Birren B.W."/>
        </authorList>
    </citation>
    <scope>NUCLEOTIDE SEQUENCE [LARGE SCALE GENOMIC DNA]</scope>
    <source>
        <strain evidence="3">USNM 41457</strain>
    </source>
</reference>
<organism evidence="2 3">
    <name type="scientific">Edhazardia aedis (strain USNM 41457)</name>
    <name type="common">Microsporidian parasite</name>
    <dbReference type="NCBI Taxonomy" id="1003232"/>
    <lineage>
        <taxon>Eukaryota</taxon>
        <taxon>Fungi</taxon>
        <taxon>Fungi incertae sedis</taxon>
        <taxon>Microsporidia</taxon>
        <taxon>Edhazardia</taxon>
    </lineage>
</organism>
<dbReference type="OMA" id="YNTIEMF"/>
<dbReference type="InParanoid" id="J9DA21"/>
<feature type="compositionally biased region" description="Acidic residues" evidence="1">
    <location>
        <begin position="139"/>
        <end position="149"/>
    </location>
</feature>
<feature type="region of interest" description="Disordered" evidence="1">
    <location>
        <begin position="256"/>
        <end position="285"/>
    </location>
</feature>
<dbReference type="OrthoDB" id="2195822at2759"/>
<evidence type="ECO:0000313" key="3">
    <source>
        <dbReference type="Proteomes" id="UP000003163"/>
    </source>
</evidence>
<name>J9DA21_EDHAE</name>
<dbReference type="Proteomes" id="UP000003163">
    <property type="component" value="Unassembled WGS sequence"/>
</dbReference>
<proteinExistence type="predicted"/>
<feature type="compositionally biased region" description="Basic residues" evidence="1">
    <location>
        <begin position="260"/>
        <end position="276"/>
    </location>
</feature>
<gene>
    <name evidence="2" type="ORF">EDEG_01391</name>
</gene>
<keyword evidence="3" id="KW-1185">Reference proteome</keyword>
<accession>J9DA21</accession>
<dbReference type="VEuPathDB" id="MicrosporidiaDB:EDEG_01391"/>
<dbReference type="HOGENOM" id="CLU_773929_0_0_1"/>
<feature type="region of interest" description="Disordered" evidence="1">
    <location>
        <begin position="95"/>
        <end position="223"/>
    </location>
</feature>
<dbReference type="EMBL" id="AFBI03000019">
    <property type="protein sequence ID" value="EJW04364.1"/>
    <property type="molecule type" value="Genomic_DNA"/>
</dbReference>
<evidence type="ECO:0000256" key="1">
    <source>
        <dbReference type="SAM" id="MobiDB-lite"/>
    </source>
</evidence>
<feature type="compositionally biased region" description="Basic and acidic residues" evidence="1">
    <location>
        <begin position="155"/>
        <end position="177"/>
    </location>
</feature>
<feature type="compositionally biased region" description="Basic and acidic residues" evidence="1">
    <location>
        <begin position="95"/>
        <end position="138"/>
    </location>
</feature>
<reference evidence="2 3" key="1">
    <citation type="submission" date="2011-08" db="EMBL/GenBank/DDBJ databases">
        <authorList>
            <person name="Liu Z.J."/>
            <person name="Shi F.L."/>
            <person name="Lu J.Q."/>
            <person name="Li M."/>
            <person name="Wang Z.L."/>
        </authorList>
    </citation>
    <scope>NUCLEOTIDE SEQUENCE [LARGE SCALE GENOMIC DNA]</scope>
    <source>
        <strain evidence="2 3">USNM 41457</strain>
    </source>
</reference>
<protein>
    <submittedName>
        <fullName evidence="2">Uncharacterized protein</fullName>
    </submittedName>
</protein>
<dbReference type="AlphaFoldDB" id="J9DA21"/>